<dbReference type="InterPro" id="IPR050490">
    <property type="entry name" value="Bact_solute-bd_prot1"/>
</dbReference>
<sequence>MRHRPLLSACAALGTVALLLTGCAAPSGADPAASLDPDEPVTLDFAFWGNDVRAEMYDEVLAAFEDEHPNITVRTTFLDYTAFWEKRQTEAAGGGLPDVFQFGTSFMRQYDQNGLLLDLTPYLGDVIDTEPLAEPVLATGRIDERTVAVTISTNFWSMWSNPTLIKRVGADPWDGGTWDEYATWISDFTDRAVAAGVEAWGGTDYAGRIQSFELQRRAAGEDLFTADGEPEFTEDDLAEFWNSTASLRESGAVAPQQRIEEALPKAAFDSALTATDVSWDSLGAGFLLNLGPDYPTLDLQAPPTGAPGAADMYPNAGIQLAASARTEHPAAATTLIDFLVNSPVTGEVFGLNRGMPASETALSGAELSGLDAEIVEYEQSLGDRVGDPPPTPIVGYGTLEEKFRQLGVELNFGTITVDEAVAQFFSEMDVVISE</sequence>
<dbReference type="AlphaFoldDB" id="A0A7D5EYB9"/>
<feature type="chain" id="PRO_5028912533" evidence="1">
    <location>
        <begin position="30"/>
        <end position="434"/>
    </location>
</feature>
<proteinExistence type="predicted"/>
<name>A0A7D5EYB9_9MICO</name>
<dbReference type="Pfam" id="PF01547">
    <property type="entry name" value="SBP_bac_1"/>
    <property type="match status" value="1"/>
</dbReference>
<accession>A0A7D5EYB9</accession>
<dbReference type="PROSITE" id="PS51257">
    <property type="entry name" value="PROKAR_LIPOPROTEIN"/>
    <property type="match status" value="1"/>
</dbReference>
<dbReference type="SUPFAM" id="SSF53850">
    <property type="entry name" value="Periplasmic binding protein-like II"/>
    <property type="match status" value="1"/>
</dbReference>
<organism evidence="2 3">
    <name type="scientific">Microbacterium oleivorans</name>
    <dbReference type="NCBI Taxonomy" id="273677"/>
    <lineage>
        <taxon>Bacteria</taxon>
        <taxon>Bacillati</taxon>
        <taxon>Actinomycetota</taxon>
        <taxon>Actinomycetes</taxon>
        <taxon>Micrococcales</taxon>
        <taxon>Microbacteriaceae</taxon>
        <taxon>Microbacterium</taxon>
    </lineage>
</organism>
<dbReference type="PANTHER" id="PTHR43649">
    <property type="entry name" value="ARABINOSE-BINDING PROTEIN-RELATED"/>
    <property type="match status" value="1"/>
</dbReference>
<evidence type="ECO:0000313" key="3">
    <source>
        <dbReference type="Proteomes" id="UP000509638"/>
    </source>
</evidence>
<keyword evidence="1" id="KW-0732">Signal</keyword>
<dbReference type="PANTHER" id="PTHR43649:SF30">
    <property type="entry name" value="ABC TRANSPORTER SUBSTRATE-BINDING PROTEIN"/>
    <property type="match status" value="1"/>
</dbReference>
<protein>
    <submittedName>
        <fullName evidence="2">Extracellular solute-binding protein</fullName>
    </submittedName>
</protein>
<gene>
    <name evidence="2" type="ORF">HW566_11650</name>
</gene>
<evidence type="ECO:0000256" key="1">
    <source>
        <dbReference type="SAM" id="SignalP"/>
    </source>
</evidence>
<dbReference type="RefSeq" id="WP_178013068.1">
    <property type="nucleotide sequence ID" value="NZ_CP058316.1"/>
</dbReference>
<evidence type="ECO:0000313" key="2">
    <source>
        <dbReference type="EMBL" id="QLD12370.1"/>
    </source>
</evidence>
<dbReference type="Gene3D" id="3.40.190.10">
    <property type="entry name" value="Periplasmic binding protein-like II"/>
    <property type="match status" value="2"/>
</dbReference>
<dbReference type="Proteomes" id="UP000509638">
    <property type="component" value="Chromosome"/>
</dbReference>
<dbReference type="InterPro" id="IPR006059">
    <property type="entry name" value="SBP"/>
</dbReference>
<dbReference type="EMBL" id="CP058316">
    <property type="protein sequence ID" value="QLD12370.1"/>
    <property type="molecule type" value="Genomic_DNA"/>
</dbReference>
<feature type="signal peptide" evidence="1">
    <location>
        <begin position="1"/>
        <end position="29"/>
    </location>
</feature>
<reference evidence="2 3" key="1">
    <citation type="submission" date="2020-06" db="EMBL/GenBank/DDBJ databases">
        <authorList>
            <person name="Jo H."/>
        </authorList>
    </citation>
    <scope>NUCLEOTIDE SEQUENCE [LARGE SCALE GENOMIC DNA]</scope>
    <source>
        <strain evidence="2 3">I46</strain>
    </source>
</reference>